<dbReference type="STRING" id="644352.J3NME2"/>
<proteinExistence type="predicted"/>
<reference evidence="11" key="1">
    <citation type="submission" date="2010-07" db="EMBL/GenBank/DDBJ databases">
        <title>The genome sequence of Gaeumannomyces graminis var. tritici strain R3-111a-1.</title>
        <authorList>
            <consortium name="The Broad Institute Genome Sequencing Platform"/>
            <person name="Ma L.-J."/>
            <person name="Dead R."/>
            <person name="Young S."/>
            <person name="Zeng Q."/>
            <person name="Koehrsen M."/>
            <person name="Alvarado L."/>
            <person name="Berlin A."/>
            <person name="Chapman S.B."/>
            <person name="Chen Z."/>
            <person name="Freedman E."/>
            <person name="Gellesch M."/>
            <person name="Goldberg J."/>
            <person name="Griggs A."/>
            <person name="Gujja S."/>
            <person name="Heilman E.R."/>
            <person name="Heiman D."/>
            <person name="Hepburn T."/>
            <person name="Howarth C."/>
            <person name="Jen D."/>
            <person name="Larson L."/>
            <person name="Mehta T."/>
            <person name="Neiman D."/>
            <person name="Pearson M."/>
            <person name="Roberts A."/>
            <person name="Saif S."/>
            <person name="Shea T."/>
            <person name="Shenoy N."/>
            <person name="Sisk P."/>
            <person name="Stolte C."/>
            <person name="Sykes S."/>
            <person name="Walk T."/>
            <person name="White J."/>
            <person name="Yandava C."/>
            <person name="Haas B."/>
            <person name="Nusbaum C."/>
            <person name="Birren B."/>
        </authorList>
    </citation>
    <scope>NUCLEOTIDE SEQUENCE [LARGE SCALE GENOMIC DNA]</scope>
    <source>
        <strain evidence="11">R3-111a-1</strain>
    </source>
</reference>
<accession>J3NME2</accession>
<dbReference type="GO" id="GO:0045944">
    <property type="term" value="P:positive regulation of transcription by RNA polymerase II"/>
    <property type="evidence" value="ECO:0007669"/>
    <property type="project" value="TreeGrafter"/>
</dbReference>
<evidence type="ECO:0000313" key="9">
    <source>
        <dbReference type="EMBL" id="EJT82473.1"/>
    </source>
</evidence>
<protein>
    <recommendedName>
        <fullName evidence="8">Zn(2)-C6 fungal-type domain-containing protein</fullName>
    </recommendedName>
</protein>
<dbReference type="Pfam" id="PF11951">
    <property type="entry name" value="Fungal_trans_2"/>
    <property type="match status" value="2"/>
</dbReference>
<feature type="compositionally biased region" description="Basic and acidic residues" evidence="7">
    <location>
        <begin position="93"/>
        <end position="108"/>
    </location>
</feature>
<dbReference type="GO" id="GO:0008270">
    <property type="term" value="F:zinc ion binding"/>
    <property type="evidence" value="ECO:0007669"/>
    <property type="project" value="InterPro"/>
</dbReference>
<dbReference type="OrthoDB" id="5333823at2759"/>
<dbReference type="RefSeq" id="XP_009218482.1">
    <property type="nucleotide sequence ID" value="XM_009220218.1"/>
</dbReference>
<gene>
    <name evidence="10" type="primary">20342904</name>
    <name evidence="9" type="ORF">GGTG_02446</name>
</gene>
<evidence type="ECO:0000313" key="11">
    <source>
        <dbReference type="Proteomes" id="UP000006039"/>
    </source>
</evidence>
<feature type="region of interest" description="Disordered" evidence="7">
    <location>
        <begin position="643"/>
        <end position="674"/>
    </location>
</feature>
<reference evidence="10" key="5">
    <citation type="submission" date="2018-04" db="UniProtKB">
        <authorList>
            <consortium name="EnsemblFungi"/>
        </authorList>
    </citation>
    <scope>IDENTIFICATION</scope>
    <source>
        <strain evidence="10">R3-111a-1</strain>
    </source>
</reference>
<dbReference type="eggNOG" id="ENOG502QU5N">
    <property type="taxonomic scope" value="Eukaryota"/>
</dbReference>
<dbReference type="GO" id="GO:0005634">
    <property type="term" value="C:nucleus"/>
    <property type="evidence" value="ECO:0007669"/>
    <property type="project" value="UniProtKB-SubCell"/>
</dbReference>
<dbReference type="GO" id="GO:0000981">
    <property type="term" value="F:DNA-binding transcription factor activity, RNA polymerase II-specific"/>
    <property type="evidence" value="ECO:0007669"/>
    <property type="project" value="InterPro"/>
</dbReference>
<dbReference type="InterPro" id="IPR036864">
    <property type="entry name" value="Zn2-C6_fun-type_DNA-bd_sf"/>
</dbReference>
<evidence type="ECO:0000259" key="8">
    <source>
        <dbReference type="PROSITE" id="PS50048"/>
    </source>
</evidence>
<reference evidence="9" key="3">
    <citation type="submission" date="2010-09" db="EMBL/GenBank/DDBJ databases">
        <title>Annotation of Gaeumannomyces graminis var. tritici R3-111a-1.</title>
        <authorList>
            <consortium name="The Broad Institute Genome Sequencing Platform"/>
            <person name="Ma L.-J."/>
            <person name="Dead R."/>
            <person name="Young S.K."/>
            <person name="Zeng Q."/>
            <person name="Gargeya S."/>
            <person name="Fitzgerald M."/>
            <person name="Haas B."/>
            <person name="Abouelleil A."/>
            <person name="Alvarado L."/>
            <person name="Arachchi H.M."/>
            <person name="Berlin A."/>
            <person name="Brown A."/>
            <person name="Chapman S.B."/>
            <person name="Chen Z."/>
            <person name="Dunbar C."/>
            <person name="Freedman E."/>
            <person name="Gearin G."/>
            <person name="Gellesch M."/>
            <person name="Goldberg J."/>
            <person name="Griggs A."/>
            <person name="Gujja S."/>
            <person name="Heiman D."/>
            <person name="Howarth C."/>
            <person name="Larson L."/>
            <person name="Lui A."/>
            <person name="MacDonald P.J.P."/>
            <person name="Mehta T."/>
            <person name="Montmayeur A."/>
            <person name="Murphy C."/>
            <person name="Neiman D."/>
            <person name="Pearson M."/>
            <person name="Priest M."/>
            <person name="Roberts A."/>
            <person name="Saif S."/>
            <person name="Shea T."/>
            <person name="Shenoy N."/>
            <person name="Sisk P."/>
            <person name="Stolte C."/>
            <person name="Sykes S."/>
            <person name="Yandava C."/>
            <person name="Wortman J."/>
            <person name="Nusbaum C."/>
            <person name="Birren B."/>
        </authorList>
    </citation>
    <scope>NUCLEOTIDE SEQUENCE</scope>
    <source>
        <strain evidence="9">R3-111a-1</strain>
    </source>
</reference>
<dbReference type="PANTHER" id="PTHR37534">
    <property type="entry name" value="TRANSCRIPTIONAL ACTIVATOR PROTEIN UGA3"/>
    <property type="match status" value="1"/>
</dbReference>
<feature type="domain" description="Zn(2)-C6 fungal-type" evidence="8">
    <location>
        <begin position="188"/>
        <end position="216"/>
    </location>
</feature>
<comment type="subcellular location">
    <subcellularLocation>
        <location evidence="1">Nucleus</location>
    </subcellularLocation>
</comment>
<dbReference type="PROSITE" id="PS50048">
    <property type="entry name" value="ZN2_CY6_FUNGAL_2"/>
    <property type="match status" value="1"/>
</dbReference>
<evidence type="ECO:0000256" key="6">
    <source>
        <dbReference type="ARBA" id="ARBA00023242"/>
    </source>
</evidence>
<feature type="compositionally biased region" description="Polar residues" evidence="7">
    <location>
        <begin position="575"/>
        <end position="611"/>
    </location>
</feature>
<dbReference type="HOGENOM" id="CLU_021380_1_0_1"/>
<evidence type="ECO:0000256" key="7">
    <source>
        <dbReference type="SAM" id="MobiDB-lite"/>
    </source>
</evidence>
<evidence type="ECO:0000256" key="3">
    <source>
        <dbReference type="ARBA" id="ARBA00023015"/>
    </source>
</evidence>
<keyword evidence="6" id="KW-0539">Nucleus</keyword>
<organism evidence="9">
    <name type="scientific">Gaeumannomyces tritici (strain R3-111a-1)</name>
    <name type="common">Wheat and barley take-all root rot fungus</name>
    <name type="synonym">Gaeumannomyces graminis var. tritici</name>
    <dbReference type="NCBI Taxonomy" id="644352"/>
    <lineage>
        <taxon>Eukaryota</taxon>
        <taxon>Fungi</taxon>
        <taxon>Dikarya</taxon>
        <taxon>Ascomycota</taxon>
        <taxon>Pezizomycotina</taxon>
        <taxon>Sordariomycetes</taxon>
        <taxon>Sordariomycetidae</taxon>
        <taxon>Magnaporthales</taxon>
        <taxon>Magnaporthaceae</taxon>
        <taxon>Gaeumannomyces</taxon>
    </lineage>
</organism>
<dbReference type="EMBL" id="GL385395">
    <property type="protein sequence ID" value="EJT82473.1"/>
    <property type="molecule type" value="Genomic_DNA"/>
</dbReference>
<dbReference type="VEuPathDB" id="FungiDB:GGTG_02446"/>
<dbReference type="PANTHER" id="PTHR37534:SF38">
    <property type="entry name" value="ZN(2)-C6 FUNGAL-TYPE DOMAIN-CONTAINING PROTEIN"/>
    <property type="match status" value="1"/>
</dbReference>
<reference evidence="10" key="4">
    <citation type="journal article" date="2015" name="G3 (Bethesda)">
        <title>Genome sequences of three phytopathogenic species of the Magnaporthaceae family of fungi.</title>
        <authorList>
            <person name="Okagaki L.H."/>
            <person name="Nunes C.C."/>
            <person name="Sailsbery J."/>
            <person name="Clay B."/>
            <person name="Brown D."/>
            <person name="John T."/>
            <person name="Oh Y."/>
            <person name="Young N."/>
            <person name="Fitzgerald M."/>
            <person name="Haas B.J."/>
            <person name="Zeng Q."/>
            <person name="Young S."/>
            <person name="Adiconis X."/>
            <person name="Fan L."/>
            <person name="Levin J.Z."/>
            <person name="Mitchell T.K."/>
            <person name="Okubara P.A."/>
            <person name="Farman M.L."/>
            <person name="Kohn L.M."/>
            <person name="Birren B."/>
            <person name="Ma L.-J."/>
            <person name="Dean R.A."/>
        </authorList>
    </citation>
    <scope>NUCLEOTIDE SEQUENCE</scope>
    <source>
        <strain evidence="10">R3-111a-1</strain>
    </source>
</reference>
<dbReference type="Pfam" id="PF00172">
    <property type="entry name" value="Zn_clus"/>
    <property type="match status" value="1"/>
</dbReference>
<keyword evidence="5" id="KW-0804">Transcription</keyword>
<dbReference type="InterPro" id="IPR001138">
    <property type="entry name" value="Zn2Cys6_DnaBD"/>
</dbReference>
<evidence type="ECO:0000256" key="1">
    <source>
        <dbReference type="ARBA" id="ARBA00004123"/>
    </source>
</evidence>
<evidence type="ECO:0000256" key="5">
    <source>
        <dbReference type="ARBA" id="ARBA00023163"/>
    </source>
</evidence>
<sequence length="802" mass="88020">MDSDDDPTMMLDQAPRWMDSAFSMCPSLHPSARPSHLDRAGHLSPISTSMDMIMTADGACDTSCPPSATAPAMIHSASSSSSCDGDAWSNRFGDSDDHSAGESAHDGDANWEQGSDDVLTLPKTEPMDDDDYVCMDDLKEAPLPPIPSSELVTAGIPKVKRPRGRPRKHPLPANCAANKVTKGRSKTGCITCRKRKKKCDEAKPRCMNCEKNAVVCEGYPEKQIWKSGKERAEEARLQTSIPTVTMQPIFEGLETLEDRIFWKHYNDHLSTVLTVEGEHRNAFKEMLIPIATRDKGLMHSILSVSSTHLDLDTPYGSSLLKKHPKTTAAALAERSSHHRAQAINALQNRDPRSSDLSLSATYGQMLCLILESVAEGRSDGLHQLHLKGYQRLVRESPPQDPALRAFITEFFQYHIFADELLSQQEDAVAYELYEELVLSPPAECQEAPRLLGVVDGLFGHLGEITSIRNRIRGHLEAHIDPLVDYPSLFKAEAINHAISDWEPSWPRGDSRERVAPLYKQMMWVYLYRTVYPPSTSPASPAPSASSVATASTVSEVSLPPRSMHYRVSNAAPVGGSTSLVNTPPRSPDGSCSPSPELLSNNPASMRTQGQDVPTPHSPRHNSITHQNVSAHCPLSSAASSLSYSSCDSSSPHTKRSGSTSSSSDVVHQQGQHPYQQQAVLDQHHCKASSPPPVRVPCQEDRRVTLAVEQSLDIIDSITPTDPAQTLLLIPCLVVGTACFAPQQQDRIRAAVHTVRGYTGLRNADRVLELLEEVWRLMAEGDWLAVWDWQGVASRKGLNFLCA</sequence>
<dbReference type="Proteomes" id="UP000006039">
    <property type="component" value="Unassembled WGS sequence"/>
</dbReference>
<feature type="region of interest" description="Disordered" evidence="7">
    <location>
        <begin position="93"/>
        <end position="124"/>
    </location>
</feature>
<dbReference type="SMART" id="SM00066">
    <property type="entry name" value="GAL4"/>
    <property type="match status" value="1"/>
</dbReference>
<dbReference type="PROSITE" id="PS00463">
    <property type="entry name" value="ZN2_CY6_FUNGAL_1"/>
    <property type="match status" value="1"/>
</dbReference>
<dbReference type="SUPFAM" id="SSF57701">
    <property type="entry name" value="Zn2/Cys6 DNA-binding domain"/>
    <property type="match status" value="1"/>
</dbReference>
<evidence type="ECO:0000256" key="2">
    <source>
        <dbReference type="ARBA" id="ARBA00022833"/>
    </source>
</evidence>
<dbReference type="Gene3D" id="4.10.240.10">
    <property type="entry name" value="Zn(2)-C6 fungal-type DNA-binding domain"/>
    <property type="match status" value="1"/>
</dbReference>
<reference evidence="9" key="2">
    <citation type="submission" date="2010-07" db="EMBL/GenBank/DDBJ databases">
        <authorList>
            <consortium name="The Broad Institute Genome Sequencing Platform"/>
            <consortium name="Broad Institute Genome Sequencing Center for Infectious Disease"/>
            <person name="Ma L.-J."/>
            <person name="Dead R."/>
            <person name="Young S."/>
            <person name="Zeng Q."/>
            <person name="Koehrsen M."/>
            <person name="Alvarado L."/>
            <person name="Berlin A."/>
            <person name="Chapman S.B."/>
            <person name="Chen Z."/>
            <person name="Freedman E."/>
            <person name="Gellesch M."/>
            <person name="Goldberg J."/>
            <person name="Griggs A."/>
            <person name="Gujja S."/>
            <person name="Heilman E.R."/>
            <person name="Heiman D."/>
            <person name="Hepburn T."/>
            <person name="Howarth C."/>
            <person name="Jen D."/>
            <person name="Larson L."/>
            <person name="Mehta T."/>
            <person name="Neiman D."/>
            <person name="Pearson M."/>
            <person name="Roberts A."/>
            <person name="Saif S."/>
            <person name="Shea T."/>
            <person name="Shenoy N."/>
            <person name="Sisk P."/>
            <person name="Stolte C."/>
            <person name="Sykes S."/>
            <person name="Walk T."/>
            <person name="White J."/>
            <person name="Yandava C."/>
            <person name="Haas B."/>
            <person name="Nusbaum C."/>
            <person name="Birren B."/>
        </authorList>
    </citation>
    <scope>NUCLEOTIDE SEQUENCE</scope>
    <source>
        <strain evidence="9">R3-111a-1</strain>
    </source>
</reference>
<dbReference type="CDD" id="cd00067">
    <property type="entry name" value="GAL4"/>
    <property type="match status" value="1"/>
</dbReference>
<name>J3NME2_GAET3</name>
<feature type="region of interest" description="Disordered" evidence="7">
    <location>
        <begin position="567"/>
        <end position="624"/>
    </location>
</feature>
<dbReference type="AlphaFoldDB" id="J3NME2"/>
<dbReference type="InterPro" id="IPR021858">
    <property type="entry name" value="Fun_TF"/>
</dbReference>
<evidence type="ECO:0000256" key="4">
    <source>
        <dbReference type="ARBA" id="ARBA00023125"/>
    </source>
</evidence>
<dbReference type="GO" id="GO:0000976">
    <property type="term" value="F:transcription cis-regulatory region binding"/>
    <property type="evidence" value="ECO:0007669"/>
    <property type="project" value="TreeGrafter"/>
</dbReference>
<keyword evidence="2" id="KW-0862">Zinc</keyword>
<dbReference type="EnsemblFungi" id="EJT82473">
    <property type="protein sequence ID" value="EJT82473"/>
    <property type="gene ID" value="GGTG_02446"/>
</dbReference>
<keyword evidence="4" id="KW-0238">DNA-binding</keyword>
<dbReference type="GeneID" id="20342904"/>
<keyword evidence="11" id="KW-1185">Reference proteome</keyword>
<evidence type="ECO:0000313" key="10">
    <source>
        <dbReference type="EnsemblFungi" id="EJT82473"/>
    </source>
</evidence>
<keyword evidence="3" id="KW-0805">Transcription regulation</keyword>